<evidence type="ECO:0000256" key="1">
    <source>
        <dbReference type="SAM" id="Phobius"/>
    </source>
</evidence>
<feature type="transmembrane region" description="Helical" evidence="1">
    <location>
        <begin position="106"/>
        <end position="124"/>
    </location>
</feature>
<evidence type="ECO:0000313" key="3">
    <source>
        <dbReference type="Proteomes" id="UP000248706"/>
    </source>
</evidence>
<sequence length="183" mass="20784">MGTRFRTPRVLRRGEEALAAPMLMVGVDRARLSNETEELPGAVCYDLAEEYLSRLDACYQRLRKEHVRLRRRLALTQRLVVGVLPMSVLSLGMALAGLLLAVPLEWSIGAASLAIVLALLLLRFHQRYQHELEEHLQRLQELYAAYLECFRAYEVVDAQKRGEAIASLLEYWVGPPQPPLSCE</sequence>
<keyword evidence="3" id="KW-1185">Reference proteome</keyword>
<dbReference type="Proteomes" id="UP000248706">
    <property type="component" value="Unassembled WGS sequence"/>
</dbReference>
<name>A0A328VEU7_9CHLR</name>
<gene>
    <name evidence="2" type="ORF">A4R35_07420</name>
</gene>
<organism evidence="2 3">
    <name type="scientific">Thermogemmatispora tikiterensis</name>
    <dbReference type="NCBI Taxonomy" id="1825093"/>
    <lineage>
        <taxon>Bacteria</taxon>
        <taxon>Bacillati</taxon>
        <taxon>Chloroflexota</taxon>
        <taxon>Ktedonobacteria</taxon>
        <taxon>Thermogemmatisporales</taxon>
        <taxon>Thermogemmatisporaceae</taxon>
        <taxon>Thermogemmatispora</taxon>
    </lineage>
</organism>
<dbReference type="RefSeq" id="WP_112428025.1">
    <property type="nucleotide sequence ID" value="NZ_MCIF01000002.1"/>
</dbReference>
<keyword evidence="1" id="KW-0812">Transmembrane</keyword>
<evidence type="ECO:0000313" key="2">
    <source>
        <dbReference type="EMBL" id="RAQ95361.1"/>
    </source>
</evidence>
<comment type="caution">
    <text evidence="2">The sequence shown here is derived from an EMBL/GenBank/DDBJ whole genome shotgun (WGS) entry which is preliminary data.</text>
</comment>
<dbReference type="AlphaFoldDB" id="A0A328VEU7"/>
<dbReference type="EMBL" id="MCIF01000002">
    <property type="protein sequence ID" value="RAQ95361.1"/>
    <property type="molecule type" value="Genomic_DNA"/>
</dbReference>
<proteinExistence type="predicted"/>
<accession>A0A328VEU7</accession>
<protein>
    <submittedName>
        <fullName evidence="2">Uncharacterized protein</fullName>
    </submittedName>
</protein>
<feature type="transmembrane region" description="Helical" evidence="1">
    <location>
        <begin position="79"/>
        <end position="100"/>
    </location>
</feature>
<keyword evidence="1" id="KW-1133">Transmembrane helix</keyword>
<keyword evidence="1" id="KW-0472">Membrane</keyword>
<reference evidence="2 3" key="1">
    <citation type="submission" date="2016-08" db="EMBL/GenBank/DDBJ databases">
        <title>Analysis of Carbohydrate Active Enzymes in Thermogemmatispora T81 Reveals Carbohydrate Degradation Ability.</title>
        <authorList>
            <person name="Tomazini A."/>
            <person name="Lal S."/>
            <person name="Stott M."/>
            <person name="Henrissat B."/>
            <person name="Polikarpov I."/>
            <person name="Sparling R."/>
            <person name="Levin D.B."/>
        </authorList>
    </citation>
    <scope>NUCLEOTIDE SEQUENCE [LARGE SCALE GENOMIC DNA]</scope>
    <source>
        <strain evidence="2 3">T81</strain>
    </source>
</reference>
<dbReference type="OrthoDB" id="160896at2"/>